<dbReference type="InterPro" id="IPR011856">
    <property type="entry name" value="tRNA_endonuc-like_dom_sf"/>
</dbReference>
<keyword evidence="2" id="KW-1185">Reference proteome</keyword>
<dbReference type="Proteomes" id="UP000316649">
    <property type="component" value="Unassembled WGS sequence"/>
</dbReference>
<dbReference type="OrthoDB" id="282784at2"/>
<evidence type="ECO:0000313" key="2">
    <source>
        <dbReference type="Proteomes" id="UP000316649"/>
    </source>
</evidence>
<dbReference type="Gene3D" id="3.40.1350.10">
    <property type="match status" value="1"/>
</dbReference>
<sequence>MPRMNAIPPLPTQAHFKSVSYETLATSWLTSDGWEVLLPVIDHGKKTDLVVADDLNYYRIQIKSLETNNEEVVVSNMWGDVAIDFIIYFSKTGNWGYIIRPFRENSKKLNAKGHIRFHQHPVNFLKAFKKI</sequence>
<gene>
    <name evidence="1" type="ORF">FHP88_07775</name>
</gene>
<evidence type="ECO:0000313" key="1">
    <source>
        <dbReference type="EMBL" id="TVO75889.1"/>
    </source>
</evidence>
<comment type="caution">
    <text evidence="1">The sequence shown here is derived from an EMBL/GenBank/DDBJ whole genome shotgun (WGS) entry which is preliminary data.</text>
</comment>
<reference evidence="1 2" key="1">
    <citation type="submission" date="2019-07" db="EMBL/GenBank/DDBJ databases">
        <title>The pathways for chlorine oxyanion respiration interact through the shared metabolite chlorate.</title>
        <authorList>
            <person name="Barnum T.P."/>
            <person name="Cheng Y."/>
            <person name="Hill K.A."/>
            <person name="Lucas L.N."/>
            <person name="Carlson H.K."/>
            <person name="Coates J.D."/>
        </authorList>
    </citation>
    <scope>NUCLEOTIDE SEQUENCE [LARGE SCALE GENOMIC DNA]</scope>
    <source>
        <strain evidence="1 2">BK-1</strain>
    </source>
</reference>
<protein>
    <submittedName>
        <fullName evidence="1">Uncharacterized protein</fullName>
    </submittedName>
</protein>
<organism evidence="1 2">
    <name type="scientific">Sedimenticola selenatireducens</name>
    <dbReference type="NCBI Taxonomy" id="191960"/>
    <lineage>
        <taxon>Bacteria</taxon>
        <taxon>Pseudomonadati</taxon>
        <taxon>Pseudomonadota</taxon>
        <taxon>Gammaproteobacteria</taxon>
        <taxon>Chromatiales</taxon>
        <taxon>Sedimenticolaceae</taxon>
        <taxon>Sedimenticola</taxon>
    </lineage>
</organism>
<dbReference type="GO" id="GO:0003676">
    <property type="term" value="F:nucleic acid binding"/>
    <property type="evidence" value="ECO:0007669"/>
    <property type="project" value="InterPro"/>
</dbReference>
<accession>A0A557SEN6</accession>
<proteinExistence type="predicted"/>
<name>A0A557SEN6_9GAMM</name>
<dbReference type="RefSeq" id="WP_144358469.1">
    <property type="nucleotide sequence ID" value="NZ_VMNH01000007.1"/>
</dbReference>
<dbReference type="AlphaFoldDB" id="A0A557SEN6"/>
<dbReference type="EMBL" id="VMNH01000007">
    <property type="protein sequence ID" value="TVO75889.1"/>
    <property type="molecule type" value="Genomic_DNA"/>
</dbReference>